<accession>A0A1G5SE99</accession>
<keyword evidence="3" id="KW-1185">Reference proteome</keyword>
<dbReference type="EMBL" id="FMWO01000048">
    <property type="protein sequence ID" value="SCZ85524.1"/>
    <property type="molecule type" value="Genomic_DNA"/>
</dbReference>
<keyword evidence="1" id="KW-0812">Transmembrane</keyword>
<gene>
    <name evidence="2" type="ORF">NSMM_400002</name>
</gene>
<evidence type="ECO:0000313" key="3">
    <source>
        <dbReference type="Proteomes" id="UP000198729"/>
    </source>
</evidence>
<dbReference type="Proteomes" id="UP000198729">
    <property type="component" value="Unassembled WGS sequence"/>
</dbReference>
<feature type="transmembrane region" description="Helical" evidence="1">
    <location>
        <begin position="15"/>
        <end position="36"/>
    </location>
</feature>
<name>A0A1G5SE99_9PROT</name>
<dbReference type="AlphaFoldDB" id="A0A1G5SE99"/>
<reference evidence="2 3" key="1">
    <citation type="submission" date="2016-10" db="EMBL/GenBank/DDBJ databases">
        <authorList>
            <person name="de Groot N.N."/>
        </authorList>
    </citation>
    <scope>NUCLEOTIDE SEQUENCE [LARGE SCALE GENOMIC DNA]</scope>
    <source>
        <strain evidence="2">1</strain>
    </source>
</reference>
<sequence>MKMLEREDSETFKNLGYNFAVIIGVAFALIALSMYFS</sequence>
<protein>
    <submittedName>
        <fullName evidence="2">Uncharacterized protein</fullName>
    </submittedName>
</protein>
<evidence type="ECO:0000313" key="2">
    <source>
        <dbReference type="EMBL" id="SCZ85524.1"/>
    </source>
</evidence>
<proteinExistence type="predicted"/>
<keyword evidence="1" id="KW-1133">Transmembrane helix</keyword>
<keyword evidence="1" id="KW-0472">Membrane</keyword>
<evidence type="ECO:0000256" key="1">
    <source>
        <dbReference type="SAM" id="Phobius"/>
    </source>
</evidence>
<organism evidence="2 3">
    <name type="scientific">Nitrosomonas mobilis</name>
    <dbReference type="NCBI Taxonomy" id="51642"/>
    <lineage>
        <taxon>Bacteria</taxon>
        <taxon>Pseudomonadati</taxon>
        <taxon>Pseudomonadota</taxon>
        <taxon>Betaproteobacteria</taxon>
        <taxon>Nitrosomonadales</taxon>
        <taxon>Nitrosomonadaceae</taxon>
        <taxon>Nitrosomonas</taxon>
    </lineage>
</organism>